<feature type="compositionally biased region" description="Acidic residues" evidence="1">
    <location>
        <begin position="205"/>
        <end position="252"/>
    </location>
</feature>
<proteinExistence type="predicted"/>
<dbReference type="Proteomes" id="UP000269352">
    <property type="component" value="Unassembled WGS sequence"/>
</dbReference>
<dbReference type="EMBL" id="BGZN01000001">
    <property type="protein sequence ID" value="GBR72540.1"/>
    <property type="molecule type" value="Genomic_DNA"/>
</dbReference>
<reference evidence="2 3" key="1">
    <citation type="journal article" date="2019" name="ISME J.">
        <title>Genome analyses of uncultured TG2/ZB3 bacteria in 'Margulisbacteria' specifically attached to ectosymbiotic spirochetes of protists in the termite gut.</title>
        <authorList>
            <person name="Utami Y.D."/>
            <person name="Kuwahara H."/>
            <person name="Igai K."/>
            <person name="Murakami T."/>
            <person name="Sugaya K."/>
            <person name="Morikawa T."/>
            <person name="Nagura Y."/>
            <person name="Yuki M."/>
            <person name="Deevong P."/>
            <person name="Inoue T."/>
            <person name="Kihara K."/>
            <person name="Lo N."/>
            <person name="Yamada A."/>
            <person name="Ohkuma M."/>
            <person name="Hongoh Y."/>
        </authorList>
    </citation>
    <scope>NUCLEOTIDE SEQUENCE [LARGE SCALE GENOMIC DNA]</scope>
    <source>
        <strain evidence="2">NkOx7-01</strain>
    </source>
</reference>
<name>A0A388T8N3_TERA1</name>
<organism evidence="2 3">
    <name type="scientific">Termititenax aidoneus</name>
    <dbReference type="NCBI Taxonomy" id="2218524"/>
    <lineage>
        <taxon>Bacteria</taxon>
        <taxon>Bacillati</taxon>
        <taxon>Candidatus Margulisiibacteriota</taxon>
        <taxon>Candidatus Termititenacia</taxon>
        <taxon>Candidatus Termititenacales</taxon>
        <taxon>Candidatus Termititenacaceae</taxon>
        <taxon>Candidatus Termititenax</taxon>
    </lineage>
</organism>
<dbReference type="AlphaFoldDB" id="A0A388T8N3"/>
<evidence type="ECO:0000256" key="1">
    <source>
        <dbReference type="SAM" id="MobiDB-lite"/>
    </source>
</evidence>
<evidence type="ECO:0000313" key="3">
    <source>
        <dbReference type="Proteomes" id="UP000269352"/>
    </source>
</evidence>
<accession>A0A388T8N3</accession>
<comment type="caution">
    <text evidence="2">The sequence shown here is derived from an EMBL/GenBank/DDBJ whole genome shotgun (WGS) entry which is preliminary data.</text>
</comment>
<evidence type="ECO:0000313" key="2">
    <source>
        <dbReference type="EMBL" id="GBR72540.1"/>
    </source>
</evidence>
<gene>
    <name evidence="2" type="ORF">NO1_0051</name>
</gene>
<protein>
    <submittedName>
        <fullName evidence="2">Uncharacterized protein</fullName>
    </submittedName>
</protein>
<sequence>MLIQNINQSISFTNVRRNGDQRTLSNIDLGDGKHTLSFDKFFKADGQGNRHITIDNTPVPIQDAGKDANGYTFEHNGKIFVIGADNQKGNWIVSELTKNDGSEFYTLSDTAKTIVGQEAFAENSSARGTAVTRATYTGDNPFVIRPNITQISSLKAVEDDVTIADGEDDATIADGEDDTTIADGEDDTTIADGEDDATIADGEDDATIADGEDDTTIADGEDDATIADGEDDTTIADGEDDATIADGEDDTTIADGEAGKTVISNSLIVENNFGREGVGTREIKVLTKFNLATEAARSEDGKKYTTLDITAKTLANFTEKASAGDIEQLCDVARRNGFMDELVRIGGESFISKLTPTQAHAAYIAAIDRANPSQGLQNIFPTEIKESIESRITRNQATSIQQIISARNADLAADQTKIEGSFRMATTTITNHTTFINLTGLDTVTDSNIGIKSVPYKITAQGGLPPSEVIINETPVTVISVVKNGKTSCTIDLNGKTLLLTYKSGKWAISDPEISGTVLGAVTSLTDKDIEVNIQG</sequence>
<feature type="region of interest" description="Disordered" evidence="1">
    <location>
        <begin position="205"/>
        <end position="254"/>
    </location>
</feature>
<keyword evidence="3" id="KW-1185">Reference proteome</keyword>